<comment type="caution">
    <text evidence="1">The sequence shown here is derived from an EMBL/GenBank/DDBJ whole genome shotgun (WGS) entry which is preliminary data.</text>
</comment>
<sequence length="171" mass="20103">MPKNNKSFFENIHTYYAQLNKPIKKIKINEFVSHSNNILSKPIRIFPLRTTHPPISIPSYQITQHRRRIETHRPIGETKYEFHLESKFECEFGLSPAWLPIFREINVGSGPMKSLSPTNEMQRSNIYADWPFEGPFRRSMPVDFDLQPPFSSPLNAQCPSKMGWWRNGERI</sequence>
<dbReference type="EMBL" id="BPLR01020186">
    <property type="protein sequence ID" value="GIX75630.1"/>
    <property type="molecule type" value="Genomic_DNA"/>
</dbReference>
<evidence type="ECO:0000313" key="2">
    <source>
        <dbReference type="Proteomes" id="UP001054945"/>
    </source>
</evidence>
<dbReference type="AlphaFoldDB" id="A0AAV4MUK3"/>
<reference evidence="1 2" key="1">
    <citation type="submission" date="2021-06" db="EMBL/GenBank/DDBJ databases">
        <title>Caerostris extrusa draft genome.</title>
        <authorList>
            <person name="Kono N."/>
            <person name="Arakawa K."/>
        </authorList>
    </citation>
    <scope>NUCLEOTIDE SEQUENCE [LARGE SCALE GENOMIC DNA]</scope>
</reference>
<proteinExistence type="predicted"/>
<accession>A0AAV4MUK3</accession>
<evidence type="ECO:0000313" key="1">
    <source>
        <dbReference type="EMBL" id="GIX75630.1"/>
    </source>
</evidence>
<gene>
    <name evidence="1" type="ORF">CEXT_591201</name>
</gene>
<organism evidence="1 2">
    <name type="scientific">Caerostris extrusa</name>
    <name type="common">Bark spider</name>
    <name type="synonym">Caerostris bankana</name>
    <dbReference type="NCBI Taxonomy" id="172846"/>
    <lineage>
        <taxon>Eukaryota</taxon>
        <taxon>Metazoa</taxon>
        <taxon>Ecdysozoa</taxon>
        <taxon>Arthropoda</taxon>
        <taxon>Chelicerata</taxon>
        <taxon>Arachnida</taxon>
        <taxon>Araneae</taxon>
        <taxon>Araneomorphae</taxon>
        <taxon>Entelegynae</taxon>
        <taxon>Araneoidea</taxon>
        <taxon>Araneidae</taxon>
        <taxon>Caerostris</taxon>
    </lineage>
</organism>
<name>A0AAV4MUK3_CAEEX</name>
<keyword evidence="2" id="KW-1185">Reference proteome</keyword>
<dbReference type="Proteomes" id="UP001054945">
    <property type="component" value="Unassembled WGS sequence"/>
</dbReference>
<protein>
    <submittedName>
        <fullName evidence="1">Uncharacterized protein</fullName>
    </submittedName>
</protein>